<dbReference type="AlphaFoldDB" id="A0AAV5ETS1"/>
<name>A0AAV5ETS1_ELECO</name>
<reference evidence="2" key="1">
    <citation type="journal article" date="2018" name="DNA Res.">
        <title>Multiple hybrid de novo genome assembly of finger millet, an orphan allotetraploid crop.</title>
        <authorList>
            <person name="Hatakeyama M."/>
            <person name="Aluri S."/>
            <person name="Balachadran M.T."/>
            <person name="Sivarajan S.R."/>
            <person name="Patrignani A."/>
            <person name="Gruter S."/>
            <person name="Poveda L."/>
            <person name="Shimizu-Inatsugi R."/>
            <person name="Baeten J."/>
            <person name="Francoijs K.J."/>
            <person name="Nataraja K.N."/>
            <person name="Reddy Y.A.N."/>
            <person name="Phadnis S."/>
            <person name="Ravikumar R.L."/>
            <person name="Schlapbach R."/>
            <person name="Sreeman S.M."/>
            <person name="Shimizu K.K."/>
        </authorList>
    </citation>
    <scope>NUCLEOTIDE SEQUENCE</scope>
</reference>
<keyword evidence="3" id="KW-1185">Reference proteome</keyword>
<evidence type="ECO:0000259" key="1">
    <source>
        <dbReference type="Pfam" id="PF23622"/>
    </source>
</evidence>
<dbReference type="InterPro" id="IPR053772">
    <property type="entry name" value="At1g61320/At1g61330-like"/>
</dbReference>
<dbReference type="Pfam" id="PF23622">
    <property type="entry name" value="LRR_At1g61320_AtMIF1"/>
    <property type="match status" value="2"/>
</dbReference>
<dbReference type="PANTHER" id="PTHR34145:SF61">
    <property type="entry name" value="OS07G0161500 PROTEIN"/>
    <property type="match status" value="1"/>
</dbReference>
<comment type="caution">
    <text evidence="2">The sequence shown here is derived from an EMBL/GenBank/DDBJ whole genome shotgun (WGS) entry which is preliminary data.</text>
</comment>
<gene>
    <name evidence="2" type="primary">gb14105</name>
    <name evidence="2" type="ORF">PR202_gb14105</name>
</gene>
<dbReference type="Gene3D" id="3.80.10.10">
    <property type="entry name" value="Ribonuclease Inhibitor"/>
    <property type="match status" value="2"/>
</dbReference>
<accession>A0AAV5ETS1</accession>
<dbReference type="SUPFAM" id="SSF52058">
    <property type="entry name" value="L domain-like"/>
    <property type="match status" value="1"/>
</dbReference>
<evidence type="ECO:0000313" key="3">
    <source>
        <dbReference type="Proteomes" id="UP001054889"/>
    </source>
</evidence>
<dbReference type="Proteomes" id="UP001054889">
    <property type="component" value="Unassembled WGS sequence"/>
</dbReference>
<dbReference type="PANTHER" id="PTHR34145">
    <property type="entry name" value="OS02G0105600 PROTEIN"/>
    <property type="match status" value="1"/>
</dbReference>
<organism evidence="2 3">
    <name type="scientific">Eleusine coracana subsp. coracana</name>
    <dbReference type="NCBI Taxonomy" id="191504"/>
    <lineage>
        <taxon>Eukaryota</taxon>
        <taxon>Viridiplantae</taxon>
        <taxon>Streptophyta</taxon>
        <taxon>Embryophyta</taxon>
        <taxon>Tracheophyta</taxon>
        <taxon>Spermatophyta</taxon>
        <taxon>Magnoliopsida</taxon>
        <taxon>Liliopsida</taxon>
        <taxon>Poales</taxon>
        <taxon>Poaceae</taxon>
        <taxon>PACMAD clade</taxon>
        <taxon>Chloridoideae</taxon>
        <taxon>Cynodonteae</taxon>
        <taxon>Eleusininae</taxon>
        <taxon>Eleusine</taxon>
    </lineage>
</organism>
<evidence type="ECO:0000313" key="2">
    <source>
        <dbReference type="EMBL" id="GJN26193.1"/>
    </source>
</evidence>
<dbReference type="InterPro" id="IPR032675">
    <property type="entry name" value="LRR_dom_sf"/>
</dbReference>
<proteinExistence type="predicted"/>
<feature type="domain" description="At1g61320/AtMIF1 LRR" evidence="1">
    <location>
        <begin position="246"/>
        <end position="380"/>
    </location>
</feature>
<protein>
    <recommendedName>
        <fullName evidence="1">At1g61320/AtMIF1 LRR domain-containing protein</fullName>
    </recommendedName>
</protein>
<dbReference type="EMBL" id="BQKI01000079">
    <property type="protein sequence ID" value="GJN26193.1"/>
    <property type="molecule type" value="Genomic_DNA"/>
</dbReference>
<feature type="domain" description="At1g61320/AtMIF1 LRR" evidence="1">
    <location>
        <begin position="6"/>
        <end position="218"/>
    </location>
</feature>
<reference evidence="2" key="2">
    <citation type="submission" date="2021-12" db="EMBL/GenBank/DDBJ databases">
        <title>Resequencing data analysis of finger millet.</title>
        <authorList>
            <person name="Hatakeyama M."/>
            <person name="Aluri S."/>
            <person name="Balachadran M.T."/>
            <person name="Sivarajan S.R."/>
            <person name="Poveda L."/>
            <person name="Shimizu-Inatsugi R."/>
            <person name="Schlapbach R."/>
            <person name="Sreeman S.M."/>
            <person name="Shimizu K.K."/>
        </authorList>
    </citation>
    <scope>NUCLEOTIDE SEQUENCE</scope>
</reference>
<dbReference type="InterPro" id="IPR055357">
    <property type="entry name" value="LRR_At1g61320_AtMIF1"/>
</dbReference>
<sequence>MNKGVHLHYLHLTFVSLRPPADFTCFSDLTKLILEEVRVTDEDLQCFLSNCNNLVHLRIAYCNTLESFRTHHLNQLKHLHVESCPSLKVIESNRDITELCYRGSILPLVLSGSSELTSICIKSTGDESVLDSVFDKLPDNLSGLEALSLHGPEFERACFPRKFLKFTSLHHLILELALYGHPESPFDVLDIACLLEAAPLMEKFDLHVTLKAMKIVSRIKKLEPGEWHAGLPPYYAGGYRVALEFIDHIDRWVKYAIKSKAEDLILSFPTTRFRPSTVPYDFPFEIVNMKNSMHLRYLHLTFVSLRPPADVTCFSNLTKLILENVRVTDEDLQCFLSKCNSLIYLRIAYCNKLESLRTHHLNELKHLHIESCPLLKVTERACFLRKLPKFISLSHLILELAIYGHSENPFDVLDIGCLLEAAPLMEKFDLHKDQLELALHILHNAVALKAMKIVPRVEKKLEPREWHSCSPCNSADGYSVASEFICREDHNNVVEVSECVEAS</sequence>